<evidence type="ECO:0000256" key="1">
    <source>
        <dbReference type="ARBA" id="ARBA00022723"/>
    </source>
</evidence>
<dbReference type="SMART" id="SM00066">
    <property type="entry name" value="GAL4"/>
    <property type="match status" value="1"/>
</dbReference>
<evidence type="ECO:0000256" key="2">
    <source>
        <dbReference type="ARBA" id="ARBA00022833"/>
    </source>
</evidence>
<dbReference type="PROSITE" id="PS50048">
    <property type="entry name" value="ZN2_CY6_FUNGAL_2"/>
    <property type="match status" value="1"/>
</dbReference>
<evidence type="ECO:0000313" key="7">
    <source>
        <dbReference type="EMBL" id="KKP01724.1"/>
    </source>
</evidence>
<dbReference type="Pfam" id="PF00172">
    <property type="entry name" value="Zn_clus"/>
    <property type="match status" value="1"/>
</dbReference>
<evidence type="ECO:0000256" key="3">
    <source>
        <dbReference type="ARBA" id="ARBA00023015"/>
    </source>
</evidence>
<name>A0A0G0A9J4_TRIHA</name>
<dbReference type="Gene3D" id="4.10.240.10">
    <property type="entry name" value="Zn(2)-C6 fungal-type DNA-binding domain"/>
    <property type="match status" value="1"/>
</dbReference>
<accession>A0A0G0A9J4</accession>
<feature type="domain" description="Zn(2)-C6 fungal-type" evidence="6">
    <location>
        <begin position="33"/>
        <end position="63"/>
    </location>
</feature>
<keyword evidence="1" id="KW-0479">Metal-binding</keyword>
<dbReference type="PROSITE" id="PS00463">
    <property type="entry name" value="ZN2_CY6_FUNGAL_1"/>
    <property type="match status" value="1"/>
</dbReference>
<dbReference type="EMBL" id="JOKZ01000182">
    <property type="protein sequence ID" value="KKP01724.1"/>
    <property type="molecule type" value="Genomic_DNA"/>
</dbReference>
<dbReference type="GO" id="GO:0000981">
    <property type="term" value="F:DNA-binding transcription factor activity, RNA polymerase II-specific"/>
    <property type="evidence" value="ECO:0007669"/>
    <property type="project" value="InterPro"/>
</dbReference>
<dbReference type="SUPFAM" id="SSF57701">
    <property type="entry name" value="Zn2/Cys6 DNA-binding domain"/>
    <property type="match status" value="1"/>
</dbReference>
<proteinExistence type="predicted"/>
<comment type="caution">
    <text evidence="7">The sequence shown here is derived from an EMBL/GenBank/DDBJ whole genome shotgun (WGS) entry which is preliminary data.</text>
</comment>
<evidence type="ECO:0000313" key="8">
    <source>
        <dbReference type="Proteomes" id="UP000034112"/>
    </source>
</evidence>
<sequence length="427" mass="48470">MIITSIVQSFTKWLLSLDEWLDTRMATLLELRACKSCAKSKRKCDKQMLSCQRCKDAGIDCVYPPPRQSSYVLLNDCTLSNEATGLPKSPAGTHEIGDINASTLSSAVDLSIPSHQPFSPHSPSGWFLSPETWKIEPYPIHINPNMNLFSSSMLKSYVSVIQYWLKSWIMSGSNPFIHSHLYRTRFPTCVQVAYTTLSAYINRTETNSEIILRIIESQANELVGGPDISVNDVLEPLDPLEQLARVHALMVYQIICLFDGDIRSRHLAEGRAHILDRWVTQMVESASSGLYLLSLTLDPLDLVETTRLVDPPSLTSGTEHQWHTWILAESIRRTWLTATGLQALYLTLQQGWAFCPGGMMFTTRRGVWEAKTAFAWERLCLETDIGFIQRFETEKLFTEASPLEIDDFGKMILESTYGTERMERWTQ</sequence>
<protein>
    <recommendedName>
        <fullName evidence="6">Zn(2)-C6 fungal-type domain-containing protein</fullName>
    </recommendedName>
</protein>
<dbReference type="OMA" id="VWEAQSA"/>
<evidence type="ECO:0000256" key="4">
    <source>
        <dbReference type="ARBA" id="ARBA00023163"/>
    </source>
</evidence>
<dbReference type="CDD" id="cd00067">
    <property type="entry name" value="GAL4"/>
    <property type="match status" value="1"/>
</dbReference>
<dbReference type="InterPro" id="IPR001138">
    <property type="entry name" value="Zn2Cys6_DnaBD"/>
</dbReference>
<dbReference type="InterPro" id="IPR036864">
    <property type="entry name" value="Zn2-C6_fun-type_DNA-bd_sf"/>
</dbReference>
<reference evidence="8" key="1">
    <citation type="journal article" date="2015" name="Genome Announc.">
        <title>Draft whole-genome sequence of the biocontrol agent Trichoderma harzianum T6776.</title>
        <authorList>
            <person name="Baroncelli R."/>
            <person name="Piaggeschi G."/>
            <person name="Fiorini L."/>
            <person name="Bertolini E."/>
            <person name="Zapparata A."/>
            <person name="Pe M.E."/>
            <person name="Sarrocco S."/>
            <person name="Vannacci G."/>
        </authorList>
    </citation>
    <scope>NUCLEOTIDE SEQUENCE [LARGE SCALE GENOMIC DNA]</scope>
    <source>
        <strain evidence="8">T6776</strain>
    </source>
</reference>
<keyword evidence="4" id="KW-0804">Transcription</keyword>
<evidence type="ECO:0000256" key="5">
    <source>
        <dbReference type="ARBA" id="ARBA00023242"/>
    </source>
</evidence>
<dbReference type="GO" id="GO:0008270">
    <property type="term" value="F:zinc ion binding"/>
    <property type="evidence" value="ECO:0007669"/>
    <property type="project" value="InterPro"/>
</dbReference>
<evidence type="ECO:0000259" key="6">
    <source>
        <dbReference type="PROSITE" id="PS50048"/>
    </source>
</evidence>
<dbReference type="PANTHER" id="PTHR47660">
    <property type="entry name" value="TRANSCRIPTION FACTOR WITH C2H2 AND ZN(2)-CYS(6) DNA BINDING DOMAIN (EUROFUNG)-RELATED-RELATED"/>
    <property type="match status" value="1"/>
</dbReference>
<keyword evidence="5" id="KW-0539">Nucleus</keyword>
<dbReference type="OrthoDB" id="5355161at2759"/>
<gene>
    <name evidence="7" type="ORF">THAR02_06183</name>
</gene>
<dbReference type="Proteomes" id="UP000034112">
    <property type="component" value="Unassembled WGS sequence"/>
</dbReference>
<dbReference type="AlphaFoldDB" id="A0A0G0A9J4"/>
<keyword evidence="2" id="KW-0862">Zinc</keyword>
<organism evidence="7 8">
    <name type="scientific">Trichoderma harzianum</name>
    <name type="common">Hypocrea lixii</name>
    <dbReference type="NCBI Taxonomy" id="5544"/>
    <lineage>
        <taxon>Eukaryota</taxon>
        <taxon>Fungi</taxon>
        <taxon>Dikarya</taxon>
        <taxon>Ascomycota</taxon>
        <taxon>Pezizomycotina</taxon>
        <taxon>Sordariomycetes</taxon>
        <taxon>Hypocreomycetidae</taxon>
        <taxon>Hypocreales</taxon>
        <taxon>Hypocreaceae</taxon>
        <taxon>Trichoderma</taxon>
    </lineage>
</organism>
<keyword evidence="3" id="KW-0805">Transcription regulation</keyword>